<evidence type="ECO:0000313" key="2">
    <source>
        <dbReference type="Proteomes" id="UP000617634"/>
    </source>
</evidence>
<name>A0A931HCX9_9SPHN</name>
<proteinExistence type="predicted"/>
<organism evidence="1 2">
    <name type="scientific">Novosphingobium aureum</name>
    <dbReference type="NCBI Taxonomy" id="2792964"/>
    <lineage>
        <taxon>Bacteria</taxon>
        <taxon>Pseudomonadati</taxon>
        <taxon>Pseudomonadota</taxon>
        <taxon>Alphaproteobacteria</taxon>
        <taxon>Sphingomonadales</taxon>
        <taxon>Sphingomonadaceae</taxon>
        <taxon>Novosphingobium</taxon>
    </lineage>
</organism>
<dbReference type="AlphaFoldDB" id="A0A931HCX9"/>
<keyword evidence="2" id="KW-1185">Reference proteome</keyword>
<dbReference type="RefSeq" id="WP_197163974.1">
    <property type="nucleotide sequence ID" value="NZ_JADZGI010000001.1"/>
</dbReference>
<protein>
    <submittedName>
        <fullName evidence="1">Uncharacterized protein</fullName>
    </submittedName>
</protein>
<comment type="caution">
    <text evidence="1">The sequence shown here is derived from an EMBL/GenBank/DDBJ whole genome shotgun (WGS) entry which is preliminary data.</text>
</comment>
<dbReference type="EMBL" id="JADZGI010000001">
    <property type="protein sequence ID" value="MBH0113656.1"/>
    <property type="molecule type" value="Genomic_DNA"/>
</dbReference>
<sequence length="76" mass="8062">MEETARADALALALRRIEAALVRLESASTSLCERHAALGQRHRALKNNVAEALGEIDVLIAATRPATSPGEKEDAA</sequence>
<accession>A0A931HCX9</accession>
<reference evidence="1" key="1">
    <citation type="submission" date="2020-11" db="EMBL/GenBank/DDBJ databases">
        <title>Novosphingobium aureum sp. nov., a marine bacterium isolated from sediment of a salt flat.</title>
        <authorList>
            <person name="Yoo Y."/>
            <person name="Kim J.-J."/>
        </authorList>
    </citation>
    <scope>NUCLEOTIDE SEQUENCE</scope>
    <source>
        <strain evidence="1">YJ-S2-02</strain>
    </source>
</reference>
<gene>
    <name evidence="1" type="ORF">I5E68_11910</name>
</gene>
<evidence type="ECO:0000313" key="1">
    <source>
        <dbReference type="EMBL" id="MBH0113656.1"/>
    </source>
</evidence>
<dbReference type="Proteomes" id="UP000617634">
    <property type="component" value="Unassembled WGS sequence"/>
</dbReference>